<organism evidence="2 4">
    <name type="scientific">Pseudomonas amygdali pv. lachrymans</name>
    <name type="common">Pseudomonas syringae pv. lachrymans</name>
    <dbReference type="NCBI Taxonomy" id="53707"/>
    <lineage>
        <taxon>Bacteria</taxon>
        <taxon>Pseudomonadati</taxon>
        <taxon>Pseudomonadota</taxon>
        <taxon>Gammaproteobacteria</taxon>
        <taxon>Pseudomonadales</taxon>
        <taxon>Pseudomonadaceae</taxon>
        <taxon>Pseudomonas</taxon>
        <taxon>Pseudomonas amygdali</taxon>
    </lineage>
</organism>
<evidence type="ECO:0000313" key="1">
    <source>
        <dbReference type="EMBL" id="KPC14114.1"/>
    </source>
</evidence>
<reference evidence="1 3" key="3">
    <citation type="submission" date="2015-10" db="EMBL/GenBank/DDBJ databases">
        <title>Comparative genomics and high-throughput reverse genetic screens identify a new phytobacterial MAMP and an Arabidopsis receptor required for immune elicitation.</title>
        <authorList>
            <person name="Mott G.A."/>
            <person name="Thakur S."/>
            <person name="Wang P.W."/>
            <person name="Desveaux D."/>
            <person name="Guttman D.S."/>
        </authorList>
    </citation>
    <scope>NUCLEOTIDE SEQUENCE [LARGE SCALE GENOMIC DNA]</scope>
    <source>
        <strain evidence="1 3">107</strain>
    </source>
</reference>
<reference evidence="2 4" key="2">
    <citation type="submission" date="2015-09" db="EMBL/GenBank/DDBJ databases">
        <title>Genome announcement of multiple Pseudomonas syringae strains.</title>
        <authorList>
            <person name="Thakur S."/>
            <person name="Wang P.W."/>
            <person name="Gong Y."/>
            <person name="Weir B.S."/>
            <person name="Guttman D.S."/>
        </authorList>
    </citation>
    <scope>NUCLEOTIDE SEQUENCE [LARGE SCALE GENOMIC DNA]</scope>
    <source>
        <strain evidence="2 4">ICMP3507</strain>
    </source>
</reference>
<keyword evidence="3" id="KW-1185">Reference proteome</keyword>
<sequence>MFDLSSTITHCWVLHVAAEAMVMQQKPPRPVQFKAIARTRQAGVLAGRLIFLHAVGA</sequence>
<protein>
    <submittedName>
        <fullName evidence="2">Uncharacterized protein</fullName>
    </submittedName>
</protein>
<dbReference type="AlphaFoldDB" id="A0A0N0G470"/>
<evidence type="ECO:0000313" key="2">
    <source>
        <dbReference type="EMBL" id="KPX71687.1"/>
    </source>
</evidence>
<evidence type="ECO:0000313" key="3">
    <source>
        <dbReference type="Proteomes" id="UP000037943"/>
    </source>
</evidence>
<evidence type="ECO:0000313" key="4">
    <source>
        <dbReference type="Proteomes" id="UP000050265"/>
    </source>
</evidence>
<reference evidence="1 3" key="1">
    <citation type="submission" date="2015-07" db="EMBL/GenBank/DDBJ databases">
        <authorList>
            <person name="O'Brien H.E."/>
            <person name="Thakur S."/>
            <person name="Gong Y."/>
            <person name="Wang P.W."/>
            <person name="Guttman D.S."/>
        </authorList>
    </citation>
    <scope>NUCLEOTIDE SEQUENCE [LARGE SCALE GENOMIC DNA]</scope>
    <source>
        <strain evidence="1 3">107</strain>
    </source>
</reference>
<dbReference type="EMBL" id="LJQP01000167">
    <property type="protein sequence ID" value="KPX71687.1"/>
    <property type="molecule type" value="Genomic_DNA"/>
</dbReference>
<accession>A0A0N0G470</accession>
<dbReference type="PATRIC" id="fig|53707.7.peg.5124"/>
<dbReference type="EMBL" id="LGLK01000075">
    <property type="protein sequence ID" value="KPC14114.1"/>
    <property type="molecule type" value="Genomic_DNA"/>
</dbReference>
<gene>
    <name evidence="1" type="ORF">AC499_4499</name>
    <name evidence="2" type="ORF">ALO35_05112</name>
</gene>
<dbReference type="Proteomes" id="UP000037943">
    <property type="component" value="Unassembled WGS sequence"/>
</dbReference>
<name>A0A0N0G470_PSEAV</name>
<dbReference type="Proteomes" id="UP000050265">
    <property type="component" value="Unassembled WGS sequence"/>
</dbReference>
<comment type="caution">
    <text evidence="2">The sequence shown here is derived from an EMBL/GenBank/DDBJ whole genome shotgun (WGS) entry which is preliminary data.</text>
</comment>
<proteinExistence type="predicted"/>